<name>A0ABP1D9G6_9APHY</name>
<feature type="region of interest" description="Disordered" evidence="2">
    <location>
        <begin position="847"/>
        <end position="878"/>
    </location>
</feature>
<evidence type="ECO:0008006" key="5">
    <source>
        <dbReference type="Google" id="ProtNLM"/>
    </source>
</evidence>
<evidence type="ECO:0000313" key="3">
    <source>
        <dbReference type="EMBL" id="CAL1704492.1"/>
    </source>
</evidence>
<gene>
    <name evidence="3" type="ORF">GFSPODELE1_LOCUS5030</name>
</gene>
<feature type="compositionally biased region" description="Basic and acidic residues" evidence="2">
    <location>
        <begin position="866"/>
        <end position="878"/>
    </location>
</feature>
<protein>
    <recommendedName>
        <fullName evidence="5">Hamartin</fullName>
    </recommendedName>
</protein>
<evidence type="ECO:0000256" key="2">
    <source>
        <dbReference type="SAM" id="MobiDB-lite"/>
    </source>
</evidence>
<evidence type="ECO:0000313" key="4">
    <source>
        <dbReference type="Proteomes" id="UP001497453"/>
    </source>
</evidence>
<accession>A0ABP1D9G6</accession>
<dbReference type="PANTHER" id="PTHR15154:SF2">
    <property type="entry name" value="HAMARTIN"/>
    <property type="match status" value="1"/>
</dbReference>
<evidence type="ECO:0000256" key="1">
    <source>
        <dbReference type="SAM" id="Coils"/>
    </source>
</evidence>
<dbReference type="EMBL" id="OZ037946">
    <property type="protein sequence ID" value="CAL1704492.1"/>
    <property type="molecule type" value="Genomic_DNA"/>
</dbReference>
<keyword evidence="4" id="KW-1185">Reference proteome</keyword>
<dbReference type="PANTHER" id="PTHR15154">
    <property type="entry name" value="HAMARTIN"/>
    <property type="match status" value="1"/>
</dbReference>
<sequence length="920" mass="104377">MSAPELSRQLRLILESSPDAPSLPTLLENIDAYVQEYANAPDAEAVSLHVEDRLQTICSDVLDHSVCAQLEVFLAVLYHLLPVLPSLSVISSWFEVVIRPALREPKLATSAVNHAKELILRTLELPTEADGNIGDEERGRREELIGNFRRRLMDFYLLDAYNESSGHDVLEWASLDDLSREKKACWKANLEDVLIKLGLQRPEDLLTEVFRCFASPPSRLQLLLLLNSFTSQAKFPDVAHVMASHVVTQSLLYSFTFDNSTTLCTIGLTMLTKLLPIFAVKACEDLKRVLPQLLIVLARTICWKQRAQSSIHDLTPEDLGMSSDIVGNVVESTGAEDTDTMANRNTLPIRPDLDWERLDLVFYGATPVPPSPHQFFQFLYYLFPCNTLRFLRYPISYLTENNVESPYTVTWDDALDEDMIRSKSESLLRGHVLHPLLIWRDATSELAQPDFWNQYDIPRIVGECTMLDVRHASLGLRQQQLFGAAKPAFAPASATSLPESIKVAEPASVSTLSSSVESSTSSVLAHVHGTAAPRKTRISLQEMINASIALKSGLEIEIVDSMPTWPTALFQQPRTTSTTPSLVVHTRPTTPDTVSLPGRATDDVPSHVAQAIAELQREVLLLRSELNFELWMARENVKHIGRLYHDRVLSRNAEVERQGLHNKMRGFKAEVQRLQKELKDHKDQTLTMKNQYLDYNQKLQDKLRELRAEKSSWQAEATAMRAADKESKDTFAAQGKLLDEATHRVFQLETTIKENAHKIDRLHDYERQIEQLVKMQRLWETDVHQLNEQNEYLKIFTNKYRKMELQVETYESILAKMEEDAKHQRLQVQTLESRLTMAQKQVDVARRMPSSADLSQYNEQSQKLSKANERLREENAELRDEVEEMKAMVESLKARITGLKDLTSSPVSSPLTTHASPSGL</sequence>
<reference evidence="4" key="1">
    <citation type="submission" date="2024-04" db="EMBL/GenBank/DDBJ databases">
        <authorList>
            <person name="Shaw F."/>
            <person name="Minotto A."/>
        </authorList>
    </citation>
    <scope>NUCLEOTIDE SEQUENCE [LARGE SCALE GENOMIC DNA]</scope>
</reference>
<proteinExistence type="predicted"/>
<dbReference type="InterPro" id="IPR007483">
    <property type="entry name" value="Hamartin"/>
</dbReference>
<feature type="region of interest" description="Disordered" evidence="2">
    <location>
        <begin position="898"/>
        <end position="920"/>
    </location>
</feature>
<feature type="coiled-coil region" evidence="1">
    <location>
        <begin position="657"/>
        <end position="723"/>
    </location>
</feature>
<feature type="compositionally biased region" description="Polar residues" evidence="2">
    <location>
        <begin position="852"/>
        <end position="865"/>
    </location>
</feature>
<keyword evidence="1" id="KW-0175">Coiled coil</keyword>
<dbReference type="Proteomes" id="UP001497453">
    <property type="component" value="Chromosome 3"/>
</dbReference>
<feature type="region of interest" description="Disordered" evidence="2">
    <location>
        <begin position="572"/>
        <end position="592"/>
    </location>
</feature>
<feature type="compositionally biased region" description="Low complexity" evidence="2">
    <location>
        <begin position="902"/>
        <end position="913"/>
    </location>
</feature>
<organism evidence="3 4">
    <name type="scientific">Somion occarium</name>
    <dbReference type="NCBI Taxonomy" id="3059160"/>
    <lineage>
        <taxon>Eukaryota</taxon>
        <taxon>Fungi</taxon>
        <taxon>Dikarya</taxon>
        <taxon>Basidiomycota</taxon>
        <taxon>Agaricomycotina</taxon>
        <taxon>Agaricomycetes</taxon>
        <taxon>Polyporales</taxon>
        <taxon>Cerrenaceae</taxon>
        <taxon>Somion</taxon>
    </lineage>
</organism>